<evidence type="ECO:0000259" key="19">
    <source>
        <dbReference type="Pfam" id="PF01210"/>
    </source>
</evidence>
<feature type="domain" description="Glycerol-3-phosphate dehydrogenase NAD-dependent C-terminal" evidence="20">
    <location>
        <begin position="196"/>
        <end position="336"/>
    </location>
</feature>
<dbReference type="InterPro" id="IPR006168">
    <property type="entry name" value="G3P_DH_NAD-dep"/>
</dbReference>
<dbReference type="RefSeq" id="WP_015599951.1">
    <property type="nucleotide sequence ID" value="NC_021172.1"/>
</dbReference>
<evidence type="ECO:0000256" key="13">
    <source>
        <dbReference type="ARBA" id="ARBA00080511"/>
    </source>
</evidence>
<sequence length="348" mass="36342">MHHNGVLSFADIGVGEASLQLRSVSIIGGGAWGTALAQTLSHDTVVTLWVREPEIVEDINARHVNRVFLPGVDLNHSVHATGDLASVATADVILAVAPAQHLRGVLVNLARHLTNGVPIVICSKGIEQETGKFMGDVLEDIVPQATRAVLSGPSFAADVARGLPSALTLACRNEAVGRALAAFLSSRQMRLYWSSDVIGAELGGAVKNVLAIAAGIVEGRGLGTSAHAAIVTRGFAELRRFGEAMGARPETLLGLSGLGDLILTCGSTQSRNMSLGRALGEGRSLSEILGARSAVTEGVYTAAALVRLARKKNVEMPIAEAVHEIIEGRLGVDEAITGLMQRPLKAED</sequence>
<keyword evidence="8 14" id="KW-0594">Phospholipid biosynthesis</keyword>
<feature type="binding site" evidence="14">
    <location>
        <position position="152"/>
    </location>
    <ligand>
        <name>sn-glycerol 3-phosphate</name>
        <dbReference type="ChEBI" id="CHEBI:57597"/>
    </ligand>
</feature>
<evidence type="ECO:0000256" key="4">
    <source>
        <dbReference type="ARBA" id="ARBA00022857"/>
    </source>
</evidence>
<dbReference type="Gene3D" id="3.40.50.720">
    <property type="entry name" value="NAD(P)-binding Rossmann-like Domain"/>
    <property type="match status" value="1"/>
</dbReference>
<evidence type="ECO:0000256" key="8">
    <source>
        <dbReference type="ARBA" id="ARBA00023209"/>
    </source>
</evidence>
<evidence type="ECO:0000256" key="10">
    <source>
        <dbReference type="ARBA" id="ARBA00052716"/>
    </source>
</evidence>
<feature type="binding site" evidence="14">
    <location>
        <position position="270"/>
    </location>
    <ligand>
        <name>sn-glycerol 3-phosphate</name>
        <dbReference type="ChEBI" id="CHEBI:57597"/>
    </ligand>
</feature>
<dbReference type="HOGENOM" id="CLU_033449_0_2_5"/>
<evidence type="ECO:0000256" key="3">
    <source>
        <dbReference type="ARBA" id="ARBA00022741"/>
    </source>
</evidence>
<feature type="binding site" evidence="16">
    <location>
        <position position="124"/>
    </location>
    <ligand>
        <name>substrate</name>
    </ligand>
</feature>
<dbReference type="GO" id="GO:0051287">
    <property type="term" value="F:NAD binding"/>
    <property type="evidence" value="ECO:0007669"/>
    <property type="project" value="InterPro"/>
</dbReference>
<keyword evidence="9 14" id="KW-1208">Phospholipid metabolism</keyword>
<comment type="function">
    <text evidence="14">Catalyzes the reduction of the glycolytic intermediate dihydroxyacetone phosphate (DHAP) to sn-glycerol 3-phosphate (G3P), the key precursor for phospholipid synthesis.</text>
</comment>
<feature type="binding site" evidence="17">
    <location>
        <position position="156"/>
    </location>
    <ligand>
        <name>NAD(+)</name>
        <dbReference type="ChEBI" id="CHEBI:57540"/>
    </ligand>
</feature>
<feature type="binding site" evidence="14">
    <location>
        <position position="207"/>
    </location>
    <ligand>
        <name>sn-glycerol 3-phosphate</name>
        <dbReference type="ChEBI" id="CHEBI:57597"/>
    </ligand>
</feature>
<dbReference type="eggNOG" id="COG0240">
    <property type="taxonomic scope" value="Bacteria"/>
</dbReference>
<dbReference type="InterPro" id="IPR008927">
    <property type="entry name" value="6-PGluconate_DH-like_C_sf"/>
</dbReference>
<feature type="binding site" evidence="14">
    <location>
        <position position="124"/>
    </location>
    <ligand>
        <name>NADPH</name>
        <dbReference type="ChEBI" id="CHEBI:57783"/>
    </ligand>
</feature>
<feature type="binding site" evidence="14">
    <location>
        <position position="271"/>
    </location>
    <ligand>
        <name>NADPH</name>
        <dbReference type="ChEBI" id="CHEBI:57783"/>
    </ligand>
</feature>
<dbReference type="NCBIfam" id="NF000942">
    <property type="entry name" value="PRK00094.1-4"/>
    <property type="match status" value="1"/>
</dbReference>
<dbReference type="GO" id="GO:0005975">
    <property type="term" value="P:carbohydrate metabolic process"/>
    <property type="evidence" value="ECO:0007669"/>
    <property type="project" value="InterPro"/>
</dbReference>
<dbReference type="GO" id="GO:0141153">
    <property type="term" value="F:glycerol-3-phosphate dehydrogenase (NADP+) activity"/>
    <property type="evidence" value="ECO:0007669"/>
    <property type="project" value="RHEA"/>
</dbReference>
<feature type="binding site" evidence="14">
    <location>
        <position position="32"/>
    </location>
    <ligand>
        <name>NADPH</name>
        <dbReference type="ChEBI" id="CHEBI:57783"/>
    </ligand>
</feature>
<dbReference type="GO" id="GO:0006650">
    <property type="term" value="P:glycerophospholipid metabolic process"/>
    <property type="evidence" value="ECO:0007669"/>
    <property type="project" value="UniProtKB-UniRule"/>
</dbReference>
<dbReference type="SUPFAM" id="SSF51735">
    <property type="entry name" value="NAD(P)-binding Rossmann-fold domains"/>
    <property type="match status" value="1"/>
</dbReference>
<dbReference type="AlphaFoldDB" id="N0BCI3"/>
<keyword evidence="2 14" id="KW-0444">Lipid biosynthesis</keyword>
<dbReference type="InterPro" id="IPR006109">
    <property type="entry name" value="G3P_DH_NAD-dep_C"/>
</dbReference>
<organism evidence="21 22">
    <name type="scientific">Hyphomicrobium denitrificans 1NES1</name>
    <dbReference type="NCBI Taxonomy" id="670307"/>
    <lineage>
        <taxon>Bacteria</taxon>
        <taxon>Pseudomonadati</taxon>
        <taxon>Pseudomonadota</taxon>
        <taxon>Alphaproteobacteria</taxon>
        <taxon>Hyphomicrobiales</taxon>
        <taxon>Hyphomicrobiaceae</taxon>
        <taxon>Hyphomicrobium</taxon>
    </lineage>
</organism>
<feature type="binding site" evidence="17">
    <location>
        <position position="271"/>
    </location>
    <ligand>
        <name>NAD(+)</name>
        <dbReference type="ChEBI" id="CHEBI:57540"/>
    </ligand>
</feature>
<reference evidence="21 22" key="1">
    <citation type="journal article" date="2013" name="Genome Announc.">
        <title>Genome sequences for three denitrifying bacterial strains isolated from a uranium- and nitrate-contaminated subsurface environment.</title>
        <authorList>
            <person name="Venkatramanan R."/>
            <person name="Prakash O."/>
            <person name="Woyke T."/>
            <person name="Chain P."/>
            <person name="Goodwin L.A."/>
            <person name="Watson D."/>
            <person name="Brooks S."/>
            <person name="Kostka J.E."/>
            <person name="Green S.J."/>
        </authorList>
    </citation>
    <scope>NUCLEOTIDE SEQUENCE [LARGE SCALE GENOMIC DNA]</scope>
    <source>
        <strain evidence="21 22">1NES1</strain>
    </source>
</reference>
<dbReference type="UniPathway" id="UPA00940"/>
<feature type="binding site" evidence="14">
    <location>
        <position position="272"/>
    </location>
    <ligand>
        <name>sn-glycerol 3-phosphate</name>
        <dbReference type="ChEBI" id="CHEBI:57597"/>
    </ligand>
</feature>
<name>N0BCI3_9HYPH</name>
<evidence type="ECO:0000256" key="16">
    <source>
        <dbReference type="PIRSR" id="PIRSR000114-2"/>
    </source>
</evidence>
<evidence type="ECO:0000256" key="14">
    <source>
        <dbReference type="HAMAP-Rule" id="MF_00394"/>
    </source>
</evidence>
<dbReference type="Gene3D" id="1.10.1040.10">
    <property type="entry name" value="N-(1-d-carboxylethyl)-l-norvaline Dehydrogenase, domain 2"/>
    <property type="match status" value="1"/>
</dbReference>
<evidence type="ECO:0000256" key="9">
    <source>
        <dbReference type="ARBA" id="ARBA00023264"/>
    </source>
</evidence>
<feature type="binding site" evidence="14">
    <location>
        <position position="271"/>
    </location>
    <ligand>
        <name>sn-glycerol 3-phosphate</name>
        <dbReference type="ChEBI" id="CHEBI:57597"/>
    </ligand>
</feature>
<dbReference type="FunFam" id="3.40.50.720:FF:000019">
    <property type="entry name" value="Glycerol-3-phosphate dehydrogenase [NAD(P)+]"/>
    <property type="match status" value="1"/>
</dbReference>
<evidence type="ECO:0000256" key="12">
    <source>
        <dbReference type="ARBA" id="ARBA00069372"/>
    </source>
</evidence>
<dbReference type="EMBL" id="CP005587">
    <property type="protein sequence ID" value="AGK59937.1"/>
    <property type="molecule type" value="Genomic_DNA"/>
</dbReference>
<dbReference type="PANTHER" id="PTHR11728">
    <property type="entry name" value="GLYCEROL-3-PHOSPHATE DEHYDROGENASE"/>
    <property type="match status" value="1"/>
</dbReference>
<accession>N0BCI3</accession>
<keyword evidence="14" id="KW-0963">Cytoplasm</keyword>
<dbReference type="InterPro" id="IPR011128">
    <property type="entry name" value="G3P_DH_NAD-dep_N"/>
</dbReference>
<keyword evidence="22" id="KW-1185">Reference proteome</keyword>
<dbReference type="Pfam" id="PF01210">
    <property type="entry name" value="NAD_Gly3P_dh_N"/>
    <property type="match status" value="1"/>
</dbReference>
<dbReference type="GO" id="GO:0046167">
    <property type="term" value="P:glycerol-3-phosphate biosynthetic process"/>
    <property type="evidence" value="ECO:0007669"/>
    <property type="project" value="UniProtKB-UniRule"/>
</dbReference>
<feature type="binding site" evidence="14">
    <location>
        <position position="297"/>
    </location>
    <ligand>
        <name>NADPH</name>
        <dbReference type="ChEBI" id="CHEBI:57783"/>
    </ligand>
</feature>
<evidence type="ECO:0000256" key="18">
    <source>
        <dbReference type="RuleBase" id="RU000437"/>
    </source>
</evidence>
<feature type="domain" description="Glycerol-3-phosphate dehydrogenase NAD-dependent N-terminal" evidence="19">
    <location>
        <begin position="24"/>
        <end position="175"/>
    </location>
</feature>
<dbReference type="PANTHER" id="PTHR11728:SF1">
    <property type="entry name" value="GLYCEROL-3-PHOSPHATE DEHYDROGENASE [NAD(+)] 2, CHLOROPLASTIC"/>
    <property type="match status" value="1"/>
</dbReference>
<evidence type="ECO:0000256" key="17">
    <source>
        <dbReference type="PIRSR" id="PIRSR000114-3"/>
    </source>
</evidence>
<feature type="binding site" evidence="14">
    <location>
        <position position="295"/>
    </location>
    <ligand>
        <name>NADPH</name>
        <dbReference type="ChEBI" id="CHEBI:57783"/>
    </ligand>
</feature>
<dbReference type="GO" id="GO:0141152">
    <property type="term" value="F:glycerol-3-phosphate dehydrogenase (NAD+) activity"/>
    <property type="evidence" value="ECO:0007669"/>
    <property type="project" value="RHEA"/>
</dbReference>
<feature type="binding site" evidence="14">
    <location>
        <position position="156"/>
    </location>
    <ligand>
        <name>NADPH</name>
        <dbReference type="ChEBI" id="CHEBI:57783"/>
    </ligand>
</feature>
<proteinExistence type="inferred from homology"/>
<dbReference type="STRING" id="670307.HYPDE_41343"/>
<evidence type="ECO:0000313" key="21">
    <source>
        <dbReference type="EMBL" id="AGK59937.1"/>
    </source>
</evidence>
<feature type="binding site" evidence="16">
    <location>
        <begin position="271"/>
        <end position="272"/>
    </location>
    <ligand>
        <name>substrate</name>
    </ligand>
</feature>
<feature type="binding site" evidence="14">
    <location>
        <position position="260"/>
    </location>
    <ligand>
        <name>sn-glycerol 3-phosphate</name>
        <dbReference type="ChEBI" id="CHEBI:57597"/>
    </ligand>
</feature>
<evidence type="ECO:0000259" key="20">
    <source>
        <dbReference type="Pfam" id="PF07479"/>
    </source>
</evidence>
<dbReference type="NCBIfam" id="NF000940">
    <property type="entry name" value="PRK00094.1-2"/>
    <property type="match status" value="1"/>
</dbReference>
<dbReference type="GO" id="GO:0008654">
    <property type="term" value="P:phospholipid biosynthetic process"/>
    <property type="evidence" value="ECO:0007669"/>
    <property type="project" value="UniProtKB-KW"/>
</dbReference>
<comment type="similarity">
    <text evidence="1 14 18">Belongs to the NAD-dependent glycerol-3-phosphate dehydrogenase family.</text>
</comment>
<evidence type="ECO:0000313" key="22">
    <source>
        <dbReference type="Proteomes" id="UP000005952"/>
    </source>
</evidence>
<evidence type="ECO:0000256" key="15">
    <source>
        <dbReference type="PIRSR" id="PIRSR000114-1"/>
    </source>
</evidence>
<dbReference type="SUPFAM" id="SSF48179">
    <property type="entry name" value="6-phosphogluconate dehydrogenase C-terminal domain-like"/>
    <property type="match status" value="1"/>
</dbReference>
<dbReference type="GO" id="GO:0046168">
    <property type="term" value="P:glycerol-3-phosphate catabolic process"/>
    <property type="evidence" value="ECO:0007669"/>
    <property type="project" value="InterPro"/>
</dbReference>
<dbReference type="KEGG" id="hdt:HYPDE_41343"/>
<dbReference type="PROSITE" id="PS00957">
    <property type="entry name" value="NAD_G3PDH"/>
    <property type="match status" value="1"/>
</dbReference>
<evidence type="ECO:0000256" key="11">
    <source>
        <dbReference type="ARBA" id="ARBA00066687"/>
    </source>
</evidence>
<dbReference type="HAMAP" id="MF_00394">
    <property type="entry name" value="NAD_Glyc3P_dehydrog"/>
    <property type="match status" value="1"/>
</dbReference>
<protein>
    <recommendedName>
        <fullName evidence="12 14">Glycerol-3-phosphate dehydrogenase [NAD(P)+]</fullName>
        <ecNumber evidence="11 14">1.1.1.94</ecNumber>
    </recommendedName>
    <alternativeName>
        <fullName evidence="14">NAD(P)(+)-dependent glycerol-3-phosphate dehydrogenase</fullName>
    </alternativeName>
    <alternativeName>
        <fullName evidence="13 14">NAD(P)H-dependent dihydroxyacetone-phosphate reductase</fullName>
    </alternativeName>
</protein>
<feature type="active site" description="Proton acceptor" evidence="14 15">
    <location>
        <position position="207"/>
    </location>
</feature>
<comment type="catalytic activity">
    <reaction evidence="10">
        <text>sn-glycerol 3-phosphate + NADP(+) = dihydroxyacetone phosphate + NADPH + H(+)</text>
        <dbReference type="Rhea" id="RHEA:11096"/>
        <dbReference type="ChEBI" id="CHEBI:15378"/>
        <dbReference type="ChEBI" id="CHEBI:57597"/>
        <dbReference type="ChEBI" id="CHEBI:57642"/>
        <dbReference type="ChEBI" id="CHEBI:57783"/>
        <dbReference type="ChEBI" id="CHEBI:58349"/>
        <dbReference type="EC" id="1.1.1.94"/>
    </reaction>
    <physiologicalReaction direction="right-to-left" evidence="10">
        <dbReference type="Rhea" id="RHEA:11098"/>
    </physiologicalReaction>
</comment>
<comment type="pathway">
    <text evidence="14">Membrane lipid metabolism; glycerophospholipid metabolism.</text>
</comment>
<comment type="subcellular location">
    <subcellularLocation>
        <location evidence="14">Cytoplasm</location>
    </subcellularLocation>
</comment>
<evidence type="ECO:0000256" key="5">
    <source>
        <dbReference type="ARBA" id="ARBA00023002"/>
    </source>
</evidence>
<keyword evidence="4 14" id="KW-0521">NADP</keyword>
<dbReference type="FunFam" id="1.10.1040.10:FF:000001">
    <property type="entry name" value="Glycerol-3-phosphate dehydrogenase [NAD(P)+]"/>
    <property type="match status" value="1"/>
</dbReference>
<dbReference type="Proteomes" id="UP000005952">
    <property type="component" value="Chromosome"/>
</dbReference>
<feature type="binding site" evidence="14">
    <location>
        <position position="154"/>
    </location>
    <ligand>
        <name>sn-glycerol 3-phosphate</name>
        <dbReference type="ChEBI" id="CHEBI:57597"/>
    </ligand>
</feature>
<evidence type="ECO:0000256" key="7">
    <source>
        <dbReference type="ARBA" id="ARBA00023098"/>
    </source>
</evidence>
<dbReference type="PIRSF" id="PIRSF000114">
    <property type="entry name" value="Glycerol-3-P_dh"/>
    <property type="match status" value="1"/>
</dbReference>
<comment type="catalytic activity">
    <reaction evidence="14">
        <text>sn-glycerol 3-phosphate + NAD(+) = dihydroxyacetone phosphate + NADH + H(+)</text>
        <dbReference type="Rhea" id="RHEA:11092"/>
        <dbReference type="ChEBI" id="CHEBI:15378"/>
        <dbReference type="ChEBI" id="CHEBI:57540"/>
        <dbReference type="ChEBI" id="CHEBI:57597"/>
        <dbReference type="ChEBI" id="CHEBI:57642"/>
        <dbReference type="ChEBI" id="CHEBI:57945"/>
        <dbReference type="EC" id="1.1.1.94"/>
    </reaction>
</comment>
<feature type="binding site" evidence="14">
    <location>
        <position position="51"/>
    </location>
    <ligand>
        <name>NADPH</name>
        <dbReference type="ChEBI" id="CHEBI:57783"/>
    </ligand>
</feature>
<keyword evidence="5 14" id="KW-0560">Oxidoreductase</keyword>
<gene>
    <name evidence="14 21" type="primary">gpsA</name>
    <name evidence="21" type="ORF">HYPDE_41343</name>
</gene>
<feature type="binding site" evidence="17">
    <location>
        <begin position="28"/>
        <end position="33"/>
    </location>
    <ligand>
        <name>NAD(+)</name>
        <dbReference type="ChEBI" id="CHEBI:57540"/>
    </ligand>
</feature>
<dbReference type="PRINTS" id="PR00077">
    <property type="entry name" value="GPDHDRGNASE"/>
</dbReference>
<dbReference type="EC" id="1.1.1.94" evidence="11 14"/>
<evidence type="ECO:0000256" key="2">
    <source>
        <dbReference type="ARBA" id="ARBA00022516"/>
    </source>
</evidence>
<evidence type="ECO:0000256" key="1">
    <source>
        <dbReference type="ARBA" id="ARBA00011009"/>
    </source>
</evidence>
<evidence type="ECO:0000256" key="6">
    <source>
        <dbReference type="ARBA" id="ARBA00023027"/>
    </source>
</evidence>
<comment type="caution">
    <text evidence="14">Lacks conserved residue(s) required for the propagation of feature annotation.</text>
</comment>
<keyword evidence="3 14" id="KW-0547">Nucleotide-binding</keyword>
<dbReference type="InterPro" id="IPR036291">
    <property type="entry name" value="NAD(P)-bd_dom_sf"/>
</dbReference>
<feature type="binding site" evidence="14">
    <location>
        <position position="124"/>
    </location>
    <ligand>
        <name>sn-glycerol 3-phosphate</name>
        <dbReference type="ChEBI" id="CHEBI:57597"/>
    </ligand>
</feature>
<keyword evidence="6 14" id="KW-0520">NAD</keyword>
<dbReference type="GO" id="GO:0005829">
    <property type="term" value="C:cytosol"/>
    <property type="evidence" value="ECO:0007669"/>
    <property type="project" value="TreeGrafter"/>
</dbReference>
<keyword evidence="7 14" id="KW-0443">Lipid metabolism</keyword>
<dbReference type="InterPro" id="IPR013328">
    <property type="entry name" value="6PGD_dom2"/>
</dbReference>
<dbReference type="Pfam" id="PF07479">
    <property type="entry name" value="NAD_Gly3P_dh_C"/>
    <property type="match status" value="1"/>
</dbReference>